<organism evidence="1">
    <name type="scientific">Amphimedon queenslandica</name>
    <name type="common">Sponge</name>
    <dbReference type="NCBI Taxonomy" id="400682"/>
    <lineage>
        <taxon>Eukaryota</taxon>
        <taxon>Metazoa</taxon>
        <taxon>Porifera</taxon>
        <taxon>Demospongiae</taxon>
        <taxon>Heteroscleromorpha</taxon>
        <taxon>Haplosclerida</taxon>
        <taxon>Niphatidae</taxon>
        <taxon>Amphimedon</taxon>
    </lineage>
</organism>
<accession>A0A1X7UJY6</accession>
<dbReference type="EnsemblMetazoa" id="Aqu2.1.28285_001">
    <property type="protein sequence ID" value="Aqu2.1.28285_001"/>
    <property type="gene ID" value="Aqu2.1.28285"/>
</dbReference>
<dbReference type="AlphaFoldDB" id="A0A1X7UJY6"/>
<proteinExistence type="predicted"/>
<reference evidence="1" key="1">
    <citation type="submission" date="2017-05" db="UniProtKB">
        <authorList>
            <consortium name="EnsemblMetazoa"/>
        </authorList>
    </citation>
    <scope>IDENTIFICATION</scope>
</reference>
<sequence length="29" mass="3338">DRYFIIASNSRRDHAAHIPSFTRTSPHPS</sequence>
<name>A0A1X7UJY6_AMPQE</name>
<dbReference type="InParanoid" id="A0A1X7UJY6"/>
<protein>
    <submittedName>
        <fullName evidence="1">Uncharacterized protein</fullName>
    </submittedName>
</protein>
<evidence type="ECO:0000313" key="1">
    <source>
        <dbReference type="EnsemblMetazoa" id="Aqu2.1.28285_001"/>
    </source>
</evidence>